<dbReference type="InterPro" id="IPR055214">
    <property type="entry name" value="PTP-NADK"/>
</dbReference>
<dbReference type="PANTHER" id="PTHR31126">
    <property type="entry name" value="TYROSINE-PROTEIN PHOSPHATASE"/>
    <property type="match status" value="1"/>
</dbReference>
<dbReference type="EMBL" id="CP073587">
    <property type="protein sequence ID" value="QUN04652.1"/>
    <property type="molecule type" value="Genomic_DNA"/>
</dbReference>
<dbReference type="InterPro" id="IPR016130">
    <property type="entry name" value="Tyr_Pase_AS"/>
</dbReference>
<feature type="domain" description="Tyrosine specific protein phosphatases" evidence="3">
    <location>
        <begin position="136"/>
        <end position="174"/>
    </location>
</feature>
<dbReference type="InterPro" id="IPR000387">
    <property type="entry name" value="Tyr_Pase_dom"/>
</dbReference>
<organism evidence="4 5">
    <name type="scientific">Shewanella yunxiaonensis</name>
    <dbReference type="NCBI Taxonomy" id="2829809"/>
    <lineage>
        <taxon>Bacteria</taxon>
        <taxon>Pseudomonadati</taxon>
        <taxon>Pseudomonadota</taxon>
        <taxon>Gammaproteobacteria</taxon>
        <taxon>Alteromonadales</taxon>
        <taxon>Shewanellaceae</taxon>
        <taxon>Shewanella</taxon>
    </lineage>
</organism>
<keyword evidence="2" id="KW-0812">Transmembrane</keyword>
<dbReference type="InterPro" id="IPR029021">
    <property type="entry name" value="Prot-tyrosine_phosphatase-like"/>
</dbReference>
<keyword evidence="2" id="KW-1133">Transmembrane helix</keyword>
<keyword evidence="2" id="KW-0472">Membrane</keyword>
<evidence type="ECO:0000259" key="3">
    <source>
        <dbReference type="PROSITE" id="PS50056"/>
    </source>
</evidence>
<keyword evidence="5" id="KW-1185">Reference proteome</keyword>
<reference evidence="4 5" key="1">
    <citation type="submission" date="2021-04" db="EMBL/GenBank/DDBJ databases">
        <title>Novel species identification of genus Shewanella.</title>
        <authorList>
            <person name="Liu G."/>
        </authorList>
    </citation>
    <scope>NUCLEOTIDE SEQUENCE [LARGE SCALE GENOMIC DNA]</scope>
    <source>
        <strain evidence="4 5">FJAT-54481</strain>
    </source>
</reference>
<dbReference type="Pfam" id="PF22741">
    <property type="entry name" value="PTP-NADK"/>
    <property type="match status" value="1"/>
</dbReference>
<evidence type="ECO:0000256" key="1">
    <source>
        <dbReference type="ARBA" id="ARBA00009580"/>
    </source>
</evidence>
<dbReference type="RefSeq" id="WP_212593707.1">
    <property type="nucleotide sequence ID" value="NZ_CP073587.1"/>
</dbReference>
<evidence type="ECO:0000313" key="5">
    <source>
        <dbReference type="Proteomes" id="UP000679575"/>
    </source>
</evidence>
<dbReference type="SUPFAM" id="SSF52799">
    <property type="entry name" value="(Phosphotyrosine protein) phosphatases II"/>
    <property type="match status" value="1"/>
</dbReference>
<dbReference type="PROSITE" id="PS50056">
    <property type="entry name" value="TYR_PHOSPHATASE_2"/>
    <property type="match status" value="1"/>
</dbReference>
<comment type="similarity">
    <text evidence="1">Belongs to the protein-tyrosine phosphatase family.</text>
</comment>
<proteinExistence type="inferred from homology"/>
<dbReference type="Gene3D" id="3.90.190.10">
    <property type="entry name" value="Protein tyrosine phosphatase superfamily"/>
    <property type="match status" value="1"/>
</dbReference>
<accession>A0ABX7YPM3</accession>
<dbReference type="PROSITE" id="PS00383">
    <property type="entry name" value="TYR_PHOSPHATASE_1"/>
    <property type="match status" value="1"/>
</dbReference>
<name>A0ABX7YPM3_9GAMM</name>
<dbReference type="Proteomes" id="UP000679575">
    <property type="component" value="Chromosome"/>
</dbReference>
<evidence type="ECO:0000256" key="2">
    <source>
        <dbReference type="SAM" id="Phobius"/>
    </source>
</evidence>
<gene>
    <name evidence="4" type="ORF">KDN34_10315</name>
</gene>
<sequence>MLNSGKTAKLNARKMSLVRMLILRSTFWLIIALASLGLYAGFLRITGNFHTVISGELYRSAQPTLKDIANYQKIYGIKTIINLRGEHKGKLWYDNEIAESQKLNIKHINFGMSDGRDLSDTDAQAIIYLLRHAEKPILIHCRAGADRSGLVAALYEAAIAKNSEEIAEAQLSFRYGHVSVPYISRAYAMDESFEHLEPMLGIYD</sequence>
<evidence type="ECO:0000313" key="4">
    <source>
        <dbReference type="EMBL" id="QUN04652.1"/>
    </source>
</evidence>
<dbReference type="PANTHER" id="PTHR31126:SF72">
    <property type="entry name" value="DUAL SPECIFICITY PROTEIN PHOSPHATASE TPBA"/>
    <property type="match status" value="1"/>
</dbReference>
<protein>
    <submittedName>
        <fullName evidence="4">Tyrosine-protein phosphatase</fullName>
    </submittedName>
</protein>
<feature type="transmembrane region" description="Helical" evidence="2">
    <location>
        <begin position="21"/>
        <end position="42"/>
    </location>
</feature>